<dbReference type="AlphaFoldDB" id="A0A6P0UMC1"/>
<comment type="caution">
    <text evidence="2">The sequence shown here is derived from an EMBL/GenBank/DDBJ whole genome shotgun (WGS) entry which is preliminary data.</text>
</comment>
<name>A0A6P0UMC1_9FLAO</name>
<reference evidence="2 3" key="1">
    <citation type="submission" date="2020-01" db="EMBL/GenBank/DDBJ databases">
        <title>Leptobacterium flavescens.</title>
        <authorList>
            <person name="Wang G."/>
        </authorList>
    </citation>
    <scope>NUCLEOTIDE SEQUENCE [LARGE SCALE GENOMIC DNA]</scope>
    <source>
        <strain evidence="2 3">KCTC 22160</strain>
    </source>
</reference>
<keyword evidence="1" id="KW-0732">Signal</keyword>
<evidence type="ECO:0000313" key="2">
    <source>
        <dbReference type="EMBL" id="NER13018.1"/>
    </source>
</evidence>
<keyword evidence="3" id="KW-1185">Reference proteome</keyword>
<protein>
    <recommendedName>
        <fullName evidence="4">Lipocalin-like domain-containing protein</fullName>
    </recommendedName>
</protein>
<evidence type="ECO:0000313" key="3">
    <source>
        <dbReference type="Proteomes" id="UP000468581"/>
    </source>
</evidence>
<organism evidence="2 3">
    <name type="scientific">Leptobacterium flavescens</name>
    <dbReference type="NCBI Taxonomy" id="472055"/>
    <lineage>
        <taxon>Bacteria</taxon>
        <taxon>Pseudomonadati</taxon>
        <taxon>Bacteroidota</taxon>
        <taxon>Flavobacteriia</taxon>
        <taxon>Flavobacteriales</taxon>
        <taxon>Flavobacteriaceae</taxon>
        <taxon>Leptobacterium</taxon>
    </lineage>
</organism>
<evidence type="ECO:0000256" key="1">
    <source>
        <dbReference type="SAM" id="SignalP"/>
    </source>
</evidence>
<dbReference type="RefSeq" id="WP_163606021.1">
    <property type="nucleotide sequence ID" value="NZ_JAABOO010000001.1"/>
</dbReference>
<gene>
    <name evidence="2" type="ORF">GWK08_06180</name>
</gene>
<dbReference type="Proteomes" id="UP000468581">
    <property type="component" value="Unassembled WGS sequence"/>
</dbReference>
<proteinExistence type="predicted"/>
<feature type="signal peptide" evidence="1">
    <location>
        <begin position="1"/>
        <end position="18"/>
    </location>
</feature>
<sequence length="133" mass="15198">MKYLFTLLFLAMSASGFAQEKTLEGEWTGHYQTLRAFEGKLKIQVSKEGSKWNLSVISSNEHYPQEEQETLESFLVDGNTIIWSINWGPNNVTFRGHLKDDHFMVGTIEGKQNDIGVSFGGQWIAVRKSARRR</sequence>
<evidence type="ECO:0008006" key="4">
    <source>
        <dbReference type="Google" id="ProtNLM"/>
    </source>
</evidence>
<dbReference type="EMBL" id="JAABOO010000001">
    <property type="protein sequence ID" value="NER13018.1"/>
    <property type="molecule type" value="Genomic_DNA"/>
</dbReference>
<accession>A0A6P0UMC1</accession>
<feature type="chain" id="PRO_5026980714" description="Lipocalin-like domain-containing protein" evidence="1">
    <location>
        <begin position="19"/>
        <end position="133"/>
    </location>
</feature>